<evidence type="ECO:0000313" key="3">
    <source>
        <dbReference type="Proteomes" id="UP001172708"/>
    </source>
</evidence>
<proteinExistence type="predicted"/>
<comment type="caution">
    <text evidence="2">The sequence shown here is derived from an EMBL/GenBank/DDBJ whole genome shotgun (WGS) entry which is preliminary data.</text>
</comment>
<reference evidence="2" key="1">
    <citation type="submission" date="2023-06" db="EMBL/GenBank/DDBJ databases">
        <title>Egi l300058.</title>
        <authorList>
            <person name="Gao L."/>
            <person name="Fang B.-Z."/>
            <person name="Li W.-J."/>
        </authorList>
    </citation>
    <scope>NUCLEOTIDE SEQUENCE</scope>
    <source>
        <strain evidence="2">EGI L300058</strain>
    </source>
</reference>
<protein>
    <submittedName>
        <fullName evidence="2">Acyl-CoA carboxylase subunit epsilon</fullName>
    </submittedName>
</protein>
<gene>
    <name evidence="2" type="ORF">QQX02_03290</name>
</gene>
<keyword evidence="3" id="KW-1185">Reference proteome</keyword>
<organism evidence="2 3">
    <name type="scientific">Demequina muriae</name>
    <dbReference type="NCBI Taxonomy" id="3051664"/>
    <lineage>
        <taxon>Bacteria</taxon>
        <taxon>Bacillati</taxon>
        <taxon>Actinomycetota</taxon>
        <taxon>Actinomycetes</taxon>
        <taxon>Micrococcales</taxon>
        <taxon>Demequinaceae</taxon>
        <taxon>Demequina</taxon>
    </lineage>
</organism>
<name>A0ABT8GFA3_9MICO</name>
<feature type="region of interest" description="Disordered" evidence="1">
    <location>
        <begin position="54"/>
        <end position="77"/>
    </location>
</feature>
<dbReference type="RefSeq" id="WP_301141197.1">
    <property type="nucleotide sequence ID" value="NZ_JAUHQA010000001.1"/>
</dbReference>
<dbReference type="Proteomes" id="UP001172708">
    <property type="component" value="Unassembled WGS sequence"/>
</dbReference>
<dbReference type="Pfam" id="PF13822">
    <property type="entry name" value="ACC_epsilon"/>
    <property type="match status" value="1"/>
</dbReference>
<evidence type="ECO:0000313" key="2">
    <source>
        <dbReference type="EMBL" id="MDN4479946.1"/>
    </source>
</evidence>
<accession>A0ABT8GFA3</accession>
<dbReference type="EMBL" id="JAUHQA010000001">
    <property type="protein sequence ID" value="MDN4479946.1"/>
    <property type="molecule type" value="Genomic_DNA"/>
</dbReference>
<dbReference type="InterPro" id="IPR032716">
    <property type="entry name" value="ACC_epsilon"/>
</dbReference>
<evidence type="ECO:0000256" key="1">
    <source>
        <dbReference type="SAM" id="MobiDB-lite"/>
    </source>
</evidence>
<sequence>MNDQNPGAGLRVLRGSPDDSEVAALVAGMAAIASAADEEPEPGAPTSAWMDRSRTMRGQHHSLPLARGGAAWRTSLR</sequence>